<dbReference type="Proteomes" id="UP000029518">
    <property type="component" value="Chromosome"/>
</dbReference>
<dbReference type="KEGG" id="pbd:PBOR_17030"/>
<dbReference type="InterPro" id="IPR027417">
    <property type="entry name" value="P-loop_NTPase"/>
</dbReference>
<dbReference type="PROSITE" id="PS00211">
    <property type="entry name" value="ABC_TRANSPORTER_1"/>
    <property type="match status" value="1"/>
</dbReference>
<evidence type="ECO:0000256" key="3">
    <source>
        <dbReference type="ARBA" id="ARBA00022741"/>
    </source>
</evidence>
<keyword evidence="3" id="KW-0547">Nucleotide-binding</keyword>
<keyword evidence="2" id="KW-0813">Transport</keyword>
<dbReference type="Pfam" id="PF00005">
    <property type="entry name" value="ABC_tran"/>
    <property type="match status" value="1"/>
</dbReference>
<proteinExistence type="inferred from homology"/>
<dbReference type="RefSeq" id="WP_042213390.1">
    <property type="nucleotide sequence ID" value="NZ_CP009285.1"/>
</dbReference>
<dbReference type="AlphaFoldDB" id="A0A089LAF5"/>
<dbReference type="EMBL" id="CP009285">
    <property type="protein sequence ID" value="AIQ58451.1"/>
    <property type="molecule type" value="Genomic_DNA"/>
</dbReference>
<evidence type="ECO:0000256" key="2">
    <source>
        <dbReference type="ARBA" id="ARBA00022448"/>
    </source>
</evidence>
<dbReference type="OrthoDB" id="9804819at2"/>
<dbReference type="InterPro" id="IPR003593">
    <property type="entry name" value="AAA+_ATPase"/>
</dbReference>
<dbReference type="PANTHER" id="PTHR43335">
    <property type="entry name" value="ABC TRANSPORTER, ATP-BINDING PROTEIN"/>
    <property type="match status" value="1"/>
</dbReference>
<dbReference type="PANTHER" id="PTHR43335:SF11">
    <property type="entry name" value="ABC TRANSPORTER RELATED"/>
    <property type="match status" value="1"/>
</dbReference>
<protein>
    <submittedName>
        <fullName evidence="6">ABC transporter</fullName>
    </submittedName>
</protein>
<reference evidence="6" key="1">
    <citation type="submission" date="2014-08" db="EMBL/GenBank/DDBJ databases">
        <title>Comparative genomics of the Paenibacillus odorifer group.</title>
        <authorList>
            <person name="den Bakker H.C."/>
            <person name="Tsai Y.-C.Y.-C."/>
            <person name="Martin N."/>
            <person name="Korlach J."/>
            <person name="Wiedmann M."/>
        </authorList>
    </citation>
    <scope>NUCLEOTIDE SEQUENCE [LARGE SCALE GENOMIC DNA]</scope>
    <source>
        <strain evidence="6">DSM 13188</strain>
    </source>
</reference>
<keyword evidence="7" id="KW-1185">Reference proteome</keyword>
<sequence>MSSAPAIDANALTKEYNNGRGCRDVTITVGKGEAFGFLGPNGAGKSTFVKMLVGLISPTGGNASILGHPLGSLEAKAKIGYLPELYRYQEWLTGEEVVRLHARLCRIERTLADKRIPQLLQEVGIGQRGKDRVKHYSKGMQQRLGLACALVNEPELIFLDEPSSALDPIGRMEVRMILERLKERGITIFLNSHLLEDVEVLCDRMALLNNGAVLRHGKVSEMLSQRTRWQFKVGGYTPFLLSWLNEHTGLNIRHSDAGAERTEQGNGQEPEAGSSVVWLEAELDNEEQAGWLNGLIVEQGMTLYEVTRKKERLEEWFMDAVSGLSHRGERE</sequence>
<organism evidence="6 7">
    <name type="scientific">Paenibacillus borealis</name>
    <dbReference type="NCBI Taxonomy" id="160799"/>
    <lineage>
        <taxon>Bacteria</taxon>
        <taxon>Bacillati</taxon>
        <taxon>Bacillota</taxon>
        <taxon>Bacilli</taxon>
        <taxon>Bacillales</taxon>
        <taxon>Paenibacillaceae</taxon>
        <taxon>Paenibacillus</taxon>
    </lineage>
</organism>
<comment type="similarity">
    <text evidence="1">Belongs to the ABC transporter superfamily.</text>
</comment>
<evidence type="ECO:0000259" key="5">
    <source>
        <dbReference type="PROSITE" id="PS50893"/>
    </source>
</evidence>
<dbReference type="SUPFAM" id="SSF52540">
    <property type="entry name" value="P-loop containing nucleoside triphosphate hydrolases"/>
    <property type="match status" value="1"/>
</dbReference>
<gene>
    <name evidence="6" type="ORF">PBOR_17030</name>
</gene>
<keyword evidence="4" id="KW-0067">ATP-binding</keyword>
<dbReference type="CDD" id="cd03230">
    <property type="entry name" value="ABC_DR_subfamily_A"/>
    <property type="match status" value="1"/>
</dbReference>
<accession>A0A089LAF5</accession>
<evidence type="ECO:0000313" key="7">
    <source>
        <dbReference type="Proteomes" id="UP000029518"/>
    </source>
</evidence>
<dbReference type="InterPro" id="IPR003439">
    <property type="entry name" value="ABC_transporter-like_ATP-bd"/>
</dbReference>
<evidence type="ECO:0000256" key="1">
    <source>
        <dbReference type="ARBA" id="ARBA00005417"/>
    </source>
</evidence>
<name>A0A089LAF5_PAEBO</name>
<dbReference type="SMART" id="SM00382">
    <property type="entry name" value="AAA"/>
    <property type="match status" value="1"/>
</dbReference>
<feature type="domain" description="ABC transporter" evidence="5">
    <location>
        <begin position="7"/>
        <end position="235"/>
    </location>
</feature>
<evidence type="ECO:0000313" key="6">
    <source>
        <dbReference type="EMBL" id="AIQ58451.1"/>
    </source>
</evidence>
<dbReference type="InterPro" id="IPR017871">
    <property type="entry name" value="ABC_transporter-like_CS"/>
</dbReference>
<dbReference type="Gene3D" id="3.40.50.300">
    <property type="entry name" value="P-loop containing nucleotide triphosphate hydrolases"/>
    <property type="match status" value="1"/>
</dbReference>
<evidence type="ECO:0000256" key="4">
    <source>
        <dbReference type="ARBA" id="ARBA00022840"/>
    </source>
</evidence>
<dbReference type="HOGENOM" id="CLU_000604_1_2_9"/>
<dbReference type="PROSITE" id="PS50893">
    <property type="entry name" value="ABC_TRANSPORTER_2"/>
    <property type="match status" value="1"/>
</dbReference>
<dbReference type="GO" id="GO:0005524">
    <property type="term" value="F:ATP binding"/>
    <property type="evidence" value="ECO:0007669"/>
    <property type="project" value="UniProtKB-KW"/>
</dbReference>
<dbReference type="GO" id="GO:0016887">
    <property type="term" value="F:ATP hydrolysis activity"/>
    <property type="evidence" value="ECO:0007669"/>
    <property type="project" value="InterPro"/>
</dbReference>